<feature type="compositionally biased region" description="Pro residues" evidence="2">
    <location>
        <begin position="721"/>
        <end position="730"/>
    </location>
</feature>
<dbReference type="InterPro" id="IPR054722">
    <property type="entry name" value="PolX-like_BBD"/>
</dbReference>
<dbReference type="Gene3D" id="3.30.420.10">
    <property type="entry name" value="Ribonuclease H-like superfamily/Ribonuclease H"/>
    <property type="match status" value="1"/>
</dbReference>
<dbReference type="SUPFAM" id="SSF56672">
    <property type="entry name" value="DNA/RNA polymerases"/>
    <property type="match status" value="1"/>
</dbReference>
<dbReference type="PANTHER" id="PTHR11439:SF467">
    <property type="entry name" value="INTEGRASE CATALYTIC DOMAIN-CONTAINING PROTEIN"/>
    <property type="match status" value="1"/>
</dbReference>
<reference evidence="4" key="1">
    <citation type="submission" date="2018-02" db="EMBL/GenBank/DDBJ databases">
        <authorList>
            <person name="Cohen D.B."/>
            <person name="Kent A.D."/>
        </authorList>
    </citation>
    <scope>NUCLEOTIDE SEQUENCE</scope>
</reference>
<name>A0A2N9EG74_FAGSY</name>
<dbReference type="PROSITE" id="PS50994">
    <property type="entry name" value="INTEGRASE"/>
    <property type="match status" value="1"/>
</dbReference>
<dbReference type="InterPro" id="IPR057670">
    <property type="entry name" value="SH3_retrovirus"/>
</dbReference>
<dbReference type="EMBL" id="OIVN01000303">
    <property type="protein sequence ID" value="SPC77967.1"/>
    <property type="molecule type" value="Genomic_DNA"/>
</dbReference>
<evidence type="ECO:0000256" key="1">
    <source>
        <dbReference type="ARBA" id="ARBA00022750"/>
    </source>
</evidence>
<dbReference type="SUPFAM" id="SSF53098">
    <property type="entry name" value="Ribonuclease H-like"/>
    <property type="match status" value="1"/>
</dbReference>
<dbReference type="GO" id="GO:0015074">
    <property type="term" value="P:DNA integration"/>
    <property type="evidence" value="ECO:0007669"/>
    <property type="project" value="InterPro"/>
</dbReference>
<dbReference type="Pfam" id="PF07727">
    <property type="entry name" value="RVT_2"/>
    <property type="match status" value="1"/>
</dbReference>
<feature type="region of interest" description="Disordered" evidence="2">
    <location>
        <begin position="721"/>
        <end position="775"/>
    </location>
</feature>
<evidence type="ECO:0000259" key="3">
    <source>
        <dbReference type="PROSITE" id="PS50994"/>
    </source>
</evidence>
<dbReference type="Pfam" id="PF25597">
    <property type="entry name" value="SH3_retrovirus"/>
    <property type="match status" value="1"/>
</dbReference>
<evidence type="ECO:0000313" key="4">
    <source>
        <dbReference type="EMBL" id="SPC77967.1"/>
    </source>
</evidence>
<dbReference type="CDD" id="cd09272">
    <property type="entry name" value="RNase_HI_RT_Ty1"/>
    <property type="match status" value="1"/>
</dbReference>
<feature type="compositionally biased region" description="Polar residues" evidence="2">
    <location>
        <begin position="754"/>
        <end position="771"/>
    </location>
</feature>
<dbReference type="InterPro" id="IPR036397">
    <property type="entry name" value="RNaseH_sf"/>
</dbReference>
<gene>
    <name evidence="4" type="ORF">FSB_LOCUS5849</name>
</gene>
<dbReference type="PANTHER" id="PTHR11439">
    <property type="entry name" value="GAG-POL-RELATED RETROTRANSPOSON"/>
    <property type="match status" value="1"/>
</dbReference>
<dbReference type="GO" id="GO:0003676">
    <property type="term" value="F:nucleic acid binding"/>
    <property type="evidence" value="ECO:0007669"/>
    <property type="project" value="InterPro"/>
</dbReference>
<dbReference type="GO" id="GO:0004190">
    <property type="term" value="F:aspartic-type endopeptidase activity"/>
    <property type="evidence" value="ECO:0007669"/>
    <property type="project" value="UniProtKB-KW"/>
</dbReference>
<protein>
    <recommendedName>
        <fullName evidence="3">Integrase catalytic domain-containing protein</fullName>
    </recommendedName>
</protein>
<accession>A0A2N9EG74</accession>
<sequence>MGDSSSTPPMSLSHHVPAQRITSALLNGRNFAAWSRSLHLYLGGRGKSGWLLGIEKQPTTSDEKRIQWDMDNCTILGWMFNSMDERIYNTFMYHDTVNGLWTALCQMYAHARNDARIFELYQDVSHASQAALGLSVVDYFGYLQSRWEELAQYEPLSDFPAEAASIVVTRLSRQHTYQFLLGLKPEFEALRTQILNTSPMPSLYEAYATIDSDERRRRLGAPISTTVSVSPVIAEQMAFAANSGPRSPSWRPICHHCVLPALQAIAETTGNSAALSDFSRLQAQIGQLQDQLGSLAAQAHDTPIAPTATIATGTPTAFHVRSGEPIWVLDSGANDHMTGESSIFSSPLIPVTQSVSLADGSTSHISHKGDVFLSSDIMLSSVLHIPNFAFNLLSVSRLAKSLNCAVIFLPFHCLLQDLSSKKIFGRGYERDGLYYFGDTPPVTSGLQASILPSSSSYVFSFKTLTLWHARLGHANFHVTFIDDHSRCTWVYLLKKKSDVLPLFTQFLQMIKTQYNIVVRAIRSDNGGEYISDAFCSQLNQKGILHQLTCPQTPEQNGVAERKNRHIMSIVRCLLCGMHVPKSYWHMAVLTAVYLMNRTPSRVLHGTAPLQFLKPDCALFQILPRVFGCTCFVQNRSPTRTKLDNKSIRCIFLGYSAMSKAYRCYDPISRHLYHSLDVTFFEDIPFYSTHSPLQVSDSSPSTEDTSPLVRPVPIFDFMVPESPSPPAPTSHPPLQVYTRRPRSPLPDSPLAPGSGMSSTPLVSIQSPPTSRYPSRVRQPPSRFGWLCSTNHPISQYISYLGLSDSYHAFIGTMDSVSIPRSVSAALQDPKWVTAMKTEMDALQANQTWELVPLPSGEKTVGCKWVFTVKYLADGSVDRYKARLVAKGFTQIPGKDFGATFAPVAKLTSTIYMDPPPGFRAEGEYAGKVCRLRKSLYGLKQSPRAWFSRFSEVILSMEFVRCHSDHTCFIRRRSDGRCIILLVYVDDIILTGDDILGIAHVKQSLGKVFDVKDLGALKYFLGIEVARSRHGISLSQRKYTLDLLQDTGMLGCRPASTPMDPNLKLSVKSGELLSNPSMYQRLVGRLIYLTNTRPDLTFAVSVVSQFMHAPRSSHLDAVYHILRYVKTSPGLGLFYSAGHQSGLSCFTDADYAGSQTDRRSTTGLSTFYGNHLISWKSKKQAVVSRSSAEAEYRAMAQGTCEILWLRSICNELGFMETDSSQLFCDNKSAIMLASDSVLHERSKHIEVDIHFIREKVRSSIIIPSFVPSSEQTADIFTKPVGPSLLQSSIVKLGLIDIFAPA</sequence>
<evidence type="ECO:0000256" key="2">
    <source>
        <dbReference type="SAM" id="MobiDB-lite"/>
    </source>
</evidence>
<organism evidence="4">
    <name type="scientific">Fagus sylvatica</name>
    <name type="common">Beechnut</name>
    <dbReference type="NCBI Taxonomy" id="28930"/>
    <lineage>
        <taxon>Eukaryota</taxon>
        <taxon>Viridiplantae</taxon>
        <taxon>Streptophyta</taxon>
        <taxon>Embryophyta</taxon>
        <taxon>Tracheophyta</taxon>
        <taxon>Spermatophyta</taxon>
        <taxon>Magnoliopsida</taxon>
        <taxon>eudicotyledons</taxon>
        <taxon>Gunneridae</taxon>
        <taxon>Pentapetalae</taxon>
        <taxon>rosids</taxon>
        <taxon>fabids</taxon>
        <taxon>Fagales</taxon>
        <taxon>Fagaceae</taxon>
        <taxon>Fagus</taxon>
    </lineage>
</organism>
<feature type="domain" description="Integrase catalytic" evidence="3">
    <location>
        <begin position="448"/>
        <end position="616"/>
    </location>
</feature>
<dbReference type="InterPro" id="IPR043502">
    <property type="entry name" value="DNA/RNA_pol_sf"/>
</dbReference>
<dbReference type="InterPro" id="IPR001584">
    <property type="entry name" value="Integrase_cat-core"/>
</dbReference>
<dbReference type="InterPro" id="IPR012337">
    <property type="entry name" value="RNaseH-like_sf"/>
</dbReference>
<dbReference type="Pfam" id="PF00665">
    <property type="entry name" value="rve"/>
    <property type="match status" value="1"/>
</dbReference>
<keyword evidence="1" id="KW-0378">Hydrolase</keyword>
<dbReference type="InterPro" id="IPR013103">
    <property type="entry name" value="RVT_2"/>
</dbReference>
<dbReference type="Pfam" id="PF22936">
    <property type="entry name" value="Pol_BBD"/>
    <property type="match status" value="1"/>
</dbReference>
<keyword evidence="1" id="KW-0645">Protease</keyword>
<keyword evidence="1" id="KW-0064">Aspartyl protease</keyword>
<proteinExistence type="predicted"/>